<dbReference type="InterPro" id="IPR003797">
    <property type="entry name" value="DegV"/>
</dbReference>
<dbReference type="PATRIC" id="fig|1360.106.peg.1855"/>
<dbReference type="Pfam" id="PF02645">
    <property type="entry name" value="DegV"/>
    <property type="match status" value="1"/>
</dbReference>
<reference evidence="2" key="1">
    <citation type="submission" date="2015-10" db="EMBL/GenBank/DDBJ databases">
        <title>Draft Genome Sequences of 11 Lactococcus lactis subspecies cremoris strains.</title>
        <authorList>
            <person name="Wels M."/>
            <person name="Backus L."/>
            <person name="Boekhorst J."/>
            <person name="Dijkstra A."/>
            <person name="Beerthuizen M."/>
            <person name="Kelly W."/>
            <person name="Siezen R."/>
            <person name="Bachmann H."/>
            <person name="Van Hijum S."/>
        </authorList>
    </citation>
    <scope>NUCLEOTIDE SEQUENCE [LARGE SCALE GENOMIC DNA]</scope>
    <source>
        <strain evidence="2">LMG8520</strain>
    </source>
</reference>
<sequence>MAYKVYVIHTRAEDQAQELYDYALSQGFDDVEIVTFGPVIATHLGLNTVAYGISRKK</sequence>
<protein>
    <submittedName>
        <fullName evidence="1">DegV family protein</fullName>
    </submittedName>
</protein>
<dbReference type="EMBL" id="LKLP01000031">
    <property type="protein sequence ID" value="KSU13090.1"/>
    <property type="molecule type" value="Genomic_DNA"/>
</dbReference>
<dbReference type="InterPro" id="IPR043168">
    <property type="entry name" value="DegV_C"/>
</dbReference>
<name>A0A0V8DHS0_LACLL</name>
<proteinExistence type="predicted"/>
<dbReference type="SUPFAM" id="SSF82549">
    <property type="entry name" value="DAK1/DegV-like"/>
    <property type="match status" value="1"/>
</dbReference>
<dbReference type="AlphaFoldDB" id="A0A0V8DHS0"/>
<gene>
    <name evidence="1" type="ORF">LMG8520_0577</name>
</gene>
<evidence type="ECO:0000313" key="1">
    <source>
        <dbReference type="EMBL" id="KSU13090.1"/>
    </source>
</evidence>
<dbReference type="Proteomes" id="UP000054230">
    <property type="component" value="Unassembled WGS sequence"/>
</dbReference>
<organism evidence="1 2">
    <name type="scientific">Lactococcus lactis subsp. lactis</name>
    <name type="common">Streptococcus lactis</name>
    <dbReference type="NCBI Taxonomy" id="1360"/>
    <lineage>
        <taxon>Bacteria</taxon>
        <taxon>Bacillati</taxon>
        <taxon>Bacillota</taxon>
        <taxon>Bacilli</taxon>
        <taxon>Lactobacillales</taxon>
        <taxon>Streptococcaceae</taxon>
        <taxon>Lactococcus</taxon>
    </lineage>
</organism>
<dbReference type="Gene3D" id="3.30.1180.10">
    <property type="match status" value="1"/>
</dbReference>
<comment type="caution">
    <text evidence="1">The sequence shown here is derived from an EMBL/GenBank/DDBJ whole genome shotgun (WGS) entry which is preliminary data.</text>
</comment>
<evidence type="ECO:0000313" key="2">
    <source>
        <dbReference type="Proteomes" id="UP000054230"/>
    </source>
</evidence>
<accession>A0A0V8DHS0</accession>